<accession>A0A645GNI3</accession>
<protein>
    <submittedName>
        <fullName evidence="2">Uncharacterized protein</fullName>
    </submittedName>
</protein>
<proteinExistence type="predicted"/>
<dbReference type="AlphaFoldDB" id="A0A645GNI3"/>
<evidence type="ECO:0000256" key="1">
    <source>
        <dbReference type="SAM" id="MobiDB-lite"/>
    </source>
</evidence>
<evidence type="ECO:0000313" key="2">
    <source>
        <dbReference type="EMBL" id="MPN28478.1"/>
    </source>
</evidence>
<feature type="region of interest" description="Disordered" evidence="1">
    <location>
        <begin position="1"/>
        <end position="22"/>
    </location>
</feature>
<name>A0A645GNI3_9ZZZZ</name>
<organism evidence="2">
    <name type="scientific">bioreactor metagenome</name>
    <dbReference type="NCBI Taxonomy" id="1076179"/>
    <lineage>
        <taxon>unclassified sequences</taxon>
        <taxon>metagenomes</taxon>
        <taxon>ecological metagenomes</taxon>
    </lineage>
</organism>
<dbReference type="EMBL" id="VSSQ01078791">
    <property type="protein sequence ID" value="MPN28478.1"/>
    <property type="molecule type" value="Genomic_DNA"/>
</dbReference>
<reference evidence="2" key="1">
    <citation type="submission" date="2019-08" db="EMBL/GenBank/DDBJ databases">
        <authorList>
            <person name="Kucharzyk K."/>
            <person name="Murdoch R.W."/>
            <person name="Higgins S."/>
            <person name="Loffler F."/>
        </authorList>
    </citation>
    <scope>NUCLEOTIDE SEQUENCE</scope>
</reference>
<sequence>MRALGLDQRPQRGTVGHRDDVGTMGNLVAGGIGVAVDGNDFHAQALQGDDDLLAEFAGTEQHDAQCAGGQGGAELHRLSPWGRGARFVEREV</sequence>
<comment type="caution">
    <text evidence="2">The sequence shown here is derived from an EMBL/GenBank/DDBJ whole genome shotgun (WGS) entry which is preliminary data.</text>
</comment>
<gene>
    <name evidence="2" type="ORF">SDC9_175920</name>
</gene>